<evidence type="ECO:0000259" key="5">
    <source>
        <dbReference type="PROSITE" id="PS01124"/>
    </source>
</evidence>
<dbReference type="PANTHER" id="PTHR46796">
    <property type="entry name" value="HTH-TYPE TRANSCRIPTIONAL ACTIVATOR RHAS-RELATED"/>
    <property type="match status" value="1"/>
</dbReference>
<keyword evidence="1" id="KW-0805">Transcription regulation</keyword>
<dbReference type="InterPro" id="IPR003313">
    <property type="entry name" value="AraC-bd"/>
</dbReference>
<dbReference type="InterPro" id="IPR037923">
    <property type="entry name" value="HTH-like"/>
</dbReference>
<gene>
    <name evidence="6" type="ORF">IHQ72_20335</name>
</gene>
<accession>A0ABY5QRI8</accession>
<dbReference type="RefSeq" id="WP_258116828.1">
    <property type="nucleotide sequence ID" value="NZ_CP062229.1"/>
</dbReference>
<organism evidence="6 7">
    <name type="scientific">Mesorhizobium onobrychidis</name>
    <dbReference type="NCBI Taxonomy" id="2775404"/>
    <lineage>
        <taxon>Bacteria</taxon>
        <taxon>Pseudomonadati</taxon>
        <taxon>Pseudomonadota</taxon>
        <taxon>Alphaproteobacteria</taxon>
        <taxon>Hyphomicrobiales</taxon>
        <taxon>Phyllobacteriaceae</taxon>
        <taxon>Mesorhizobium</taxon>
    </lineage>
</organism>
<proteinExistence type="predicted"/>
<dbReference type="SMART" id="SM00342">
    <property type="entry name" value="HTH_ARAC"/>
    <property type="match status" value="1"/>
</dbReference>
<evidence type="ECO:0000313" key="6">
    <source>
        <dbReference type="EMBL" id="UVC13097.1"/>
    </source>
</evidence>
<dbReference type="Proteomes" id="UP001058098">
    <property type="component" value="Chromosome"/>
</dbReference>
<dbReference type="SUPFAM" id="SSF51215">
    <property type="entry name" value="Regulatory protein AraC"/>
    <property type="match status" value="1"/>
</dbReference>
<keyword evidence="3" id="KW-0010">Activator</keyword>
<dbReference type="InterPro" id="IPR018060">
    <property type="entry name" value="HTH_AraC"/>
</dbReference>
<evidence type="ECO:0000256" key="3">
    <source>
        <dbReference type="ARBA" id="ARBA00023159"/>
    </source>
</evidence>
<evidence type="ECO:0000256" key="4">
    <source>
        <dbReference type="ARBA" id="ARBA00023163"/>
    </source>
</evidence>
<dbReference type="PROSITE" id="PS01124">
    <property type="entry name" value="HTH_ARAC_FAMILY_2"/>
    <property type="match status" value="1"/>
</dbReference>
<dbReference type="EMBL" id="CP062229">
    <property type="protein sequence ID" value="UVC13097.1"/>
    <property type="molecule type" value="Genomic_DNA"/>
</dbReference>
<evidence type="ECO:0000256" key="1">
    <source>
        <dbReference type="ARBA" id="ARBA00023015"/>
    </source>
</evidence>
<dbReference type="InterPro" id="IPR018062">
    <property type="entry name" value="HTH_AraC-typ_CS"/>
</dbReference>
<sequence length="306" mass="33980">MTTSAHTLASGRDWQVSDVVCTAGAADRPFEEEHRNFCVAVVTNGTFRYRVRQGTAMLTPGALLLGNPGTCYECGHEHGAGDRCLSFHFGPAYMEQIVADTPGVKRLAFKTPRLPPLPALAPLLAEAEAARETADIEAFEELGLRIAGAAVASSVTPAARVPSRRDQKRVAEAVRRIEKDAERPVSLAELASETATSPYHFLRSFRRVAGVTPYQFLLKTRLHRAAVRLRMSDEAISTIAFEAGFNDLSTFNRRFRRVMGEAPGAYRLRQRGDKAPPFRLCEANWPDKELCRDSHEKAPRPYRRNQ</sequence>
<dbReference type="SUPFAM" id="SSF46689">
    <property type="entry name" value="Homeodomain-like"/>
    <property type="match status" value="2"/>
</dbReference>
<feature type="domain" description="HTH araC/xylS-type" evidence="5">
    <location>
        <begin position="171"/>
        <end position="269"/>
    </location>
</feature>
<dbReference type="PRINTS" id="PR00032">
    <property type="entry name" value="HTHARAC"/>
</dbReference>
<evidence type="ECO:0000313" key="7">
    <source>
        <dbReference type="Proteomes" id="UP001058098"/>
    </source>
</evidence>
<protein>
    <submittedName>
        <fullName evidence="6">Helix-turn-helix transcriptional regulator</fullName>
    </submittedName>
</protein>
<reference evidence="6" key="1">
    <citation type="submission" date="2020-09" db="EMBL/GenBank/DDBJ databases">
        <title>Rhizobia associated with sainfoin plants.</title>
        <authorList>
            <person name="Asharfi S."/>
            <person name="Kuzmanovic N."/>
            <person name="Bunk B."/>
            <person name="Sproeer C."/>
            <person name="Becker M."/>
            <person name="Thuenen T."/>
        </authorList>
    </citation>
    <scope>NUCLEOTIDE SEQUENCE</scope>
    <source>
        <strain evidence="6">OM4</strain>
    </source>
</reference>
<name>A0ABY5QRI8_9HYPH</name>
<keyword evidence="2" id="KW-0238">DNA-binding</keyword>
<dbReference type="Pfam" id="PF02311">
    <property type="entry name" value="AraC_binding"/>
    <property type="match status" value="1"/>
</dbReference>
<dbReference type="Pfam" id="PF12833">
    <property type="entry name" value="HTH_18"/>
    <property type="match status" value="1"/>
</dbReference>
<dbReference type="InterPro" id="IPR050204">
    <property type="entry name" value="AraC_XylS_family_regulators"/>
</dbReference>
<evidence type="ECO:0000256" key="2">
    <source>
        <dbReference type="ARBA" id="ARBA00023125"/>
    </source>
</evidence>
<dbReference type="InterPro" id="IPR020449">
    <property type="entry name" value="Tscrpt_reg_AraC-type_HTH"/>
</dbReference>
<keyword evidence="7" id="KW-1185">Reference proteome</keyword>
<dbReference type="PROSITE" id="PS00041">
    <property type="entry name" value="HTH_ARAC_FAMILY_1"/>
    <property type="match status" value="1"/>
</dbReference>
<dbReference type="PANTHER" id="PTHR46796:SF14">
    <property type="entry name" value="TRANSCRIPTIONAL REGULATORY PROTEIN"/>
    <property type="match status" value="1"/>
</dbReference>
<keyword evidence="4" id="KW-0804">Transcription</keyword>
<dbReference type="InterPro" id="IPR009057">
    <property type="entry name" value="Homeodomain-like_sf"/>
</dbReference>
<dbReference type="Gene3D" id="1.10.10.60">
    <property type="entry name" value="Homeodomain-like"/>
    <property type="match status" value="2"/>
</dbReference>